<evidence type="ECO:0000256" key="2">
    <source>
        <dbReference type="SAM" id="SignalP"/>
    </source>
</evidence>
<feature type="chain" id="PRO_5046826605" description="DUF148 domain-containing protein" evidence="2">
    <location>
        <begin position="21"/>
        <end position="449"/>
    </location>
</feature>
<organism evidence="3 4">
    <name type="scientific">Bacteriovorax antarcticus</name>
    <dbReference type="NCBI Taxonomy" id="3088717"/>
    <lineage>
        <taxon>Bacteria</taxon>
        <taxon>Pseudomonadati</taxon>
        <taxon>Bdellovibrionota</taxon>
        <taxon>Bacteriovoracia</taxon>
        <taxon>Bacteriovoracales</taxon>
        <taxon>Bacteriovoracaceae</taxon>
        <taxon>Bacteriovorax</taxon>
    </lineage>
</organism>
<feature type="compositionally biased region" description="Basic and acidic residues" evidence="1">
    <location>
        <begin position="201"/>
        <end position="241"/>
    </location>
</feature>
<gene>
    <name evidence="3" type="ORF">SHI21_20520</name>
</gene>
<dbReference type="RefSeq" id="WP_323579131.1">
    <property type="nucleotide sequence ID" value="NZ_JAYGJQ010000004.1"/>
</dbReference>
<reference evidence="3 4" key="1">
    <citation type="submission" date="2023-11" db="EMBL/GenBank/DDBJ databases">
        <title>A Novel Polar Bacteriovorax (B. antarcticus) Isolated from the Biocrust in Antarctica.</title>
        <authorList>
            <person name="Mun W."/>
            <person name="Choi S.Y."/>
            <person name="Mitchell R.J."/>
        </authorList>
    </citation>
    <scope>NUCLEOTIDE SEQUENCE [LARGE SCALE GENOMIC DNA]</scope>
    <source>
        <strain evidence="3 4">PP10</strain>
    </source>
</reference>
<comment type="caution">
    <text evidence="3">The sequence shown here is derived from an EMBL/GenBank/DDBJ whole genome shotgun (WGS) entry which is preliminary data.</text>
</comment>
<accession>A0ABU5W278</accession>
<dbReference type="Proteomes" id="UP001302274">
    <property type="component" value="Unassembled WGS sequence"/>
</dbReference>
<keyword evidence="2" id="KW-0732">Signal</keyword>
<evidence type="ECO:0000313" key="4">
    <source>
        <dbReference type="Proteomes" id="UP001302274"/>
    </source>
</evidence>
<evidence type="ECO:0000256" key="1">
    <source>
        <dbReference type="SAM" id="MobiDB-lite"/>
    </source>
</evidence>
<proteinExistence type="predicted"/>
<keyword evidence="4" id="KW-1185">Reference proteome</keyword>
<evidence type="ECO:0008006" key="5">
    <source>
        <dbReference type="Google" id="ProtNLM"/>
    </source>
</evidence>
<protein>
    <recommendedName>
        <fullName evidence="5">DUF148 domain-containing protein</fullName>
    </recommendedName>
</protein>
<feature type="region of interest" description="Disordered" evidence="1">
    <location>
        <begin position="22"/>
        <end position="44"/>
    </location>
</feature>
<evidence type="ECO:0000313" key="3">
    <source>
        <dbReference type="EMBL" id="MEA9358634.1"/>
    </source>
</evidence>
<dbReference type="EMBL" id="JAYGJQ010000004">
    <property type="protein sequence ID" value="MEA9358634.1"/>
    <property type="molecule type" value="Genomic_DNA"/>
</dbReference>
<feature type="region of interest" description="Disordered" evidence="1">
    <location>
        <begin position="201"/>
        <end position="259"/>
    </location>
</feature>
<feature type="signal peptide" evidence="2">
    <location>
        <begin position="1"/>
        <end position="20"/>
    </location>
</feature>
<sequence>MTKAILLTVCILSISGFAYSNDEGPRRAPGMSEEGGHMGPPPKEQKLELADIKFEYNSKNDLFKNAEEAKEYQSLFEKYKTSNEITDYFTKFAVEQRTKMDEMRKSGKPPEFSKMKSDREAEKYNLLKEIKVILEKKKKDNVASLALNEEVKCGGGKTQLIIEKATTDSMKDTSKVTKIILTEDELEKMKKDIKEEVKKEMMKEMADNRPKDEARGPRERESRRDSGRDEEERPKMAEGKGRKQMPGGGRPGGDSSSVAMQFSSQMSGQMGGSQMGMNQMGMGNSLMNMNQMGMGNSQMNMNQMGMGNSQMNSYQSRDQMIQNQIRIPQMNFNQPYANQGYQNQVRIGVGQSTQMNQMRNPQMGMNQTGNFQMRNPAMNMNQNYGYAYQSNTDQNYGMTNAPYGYNFMAPQMDYGYTGSNTMMPAAYSGQTNQYQQSTPSYSQYSFMGY</sequence>
<name>A0ABU5W278_9BACT</name>